<dbReference type="AlphaFoldDB" id="A0A5C5V7Z6"/>
<dbReference type="InterPro" id="IPR000834">
    <property type="entry name" value="Peptidase_M14"/>
</dbReference>
<dbReference type="PANTHER" id="PTHR12756">
    <property type="entry name" value="CYTOSOLIC CARBOXYPEPTIDASE"/>
    <property type="match status" value="1"/>
</dbReference>
<dbReference type="Gene3D" id="3.40.630.10">
    <property type="entry name" value="Zn peptidases"/>
    <property type="match status" value="1"/>
</dbReference>
<dbReference type="InterPro" id="IPR036439">
    <property type="entry name" value="Dockerin_dom_sf"/>
</dbReference>
<comment type="caution">
    <text evidence="5">The sequence shown here is derived from an EMBL/GenBank/DDBJ whole genome shotgun (WGS) entry which is preliminary data.</text>
</comment>
<dbReference type="PANTHER" id="PTHR12756:SF11">
    <property type="entry name" value="CYTOSOLIC CARBOXYPEPTIDASE 1"/>
    <property type="match status" value="1"/>
</dbReference>
<comment type="cofactor">
    <cofactor evidence="1">
        <name>Zn(2+)</name>
        <dbReference type="ChEBI" id="CHEBI:29105"/>
    </cofactor>
</comment>
<keyword evidence="5" id="KW-0378">Hydrolase</keyword>
<evidence type="ECO:0000256" key="2">
    <source>
        <dbReference type="PROSITE-ProRule" id="PRU01379"/>
    </source>
</evidence>
<keyword evidence="5" id="KW-0121">Carboxypeptidase</keyword>
<evidence type="ECO:0000256" key="1">
    <source>
        <dbReference type="ARBA" id="ARBA00001947"/>
    </source>
</evidence>
<dbReference type="PROSITE" id="PS52035">
    <property type="entry name" value="PEPTIDASE_M14"/>
    <property type="match status" value="1"/>
</dbReference>
<evidence type="ECO:0000256" key="3">
    <source>
        <dbReference type="SAM" id="SignalP"/>
    </source>
</evidence>
<dbReference type="SUPFAM" id="SSF63446">
    <property type="entry name" value="Type I dockerin domain"/>
    <property type="match status" value="1"/>
</dbReference>
<dbReference type="GO" id="GO:0004181">
    <property type="term" value="F:metallocarboxypeptidase activity"/>
    <property type="evidence" value="ECO:0007669"/>
    <property type="project" value="InterPro"/>
</dbReference>
<dbReference type="InterPro" id="IPR050821">
    <property type="entry name" value="Cytosolic_carboxypeptidase"/>
</dbReference>
<keyword evidence="3" id="KW-0732">Signal</keyword>
<dbReference type="Pfam" id="PF00246">
    <property type="entry name" value="Peptidase_M14"/>
    <property type="match status" value="1"/>
</dbReference>
<dbReference type="Gene3D" id="1.10.1330.10">
    <property type="entry name" value="Dockerin domain"/>
    <property type="match status" value="1"/>
</dbReference>
<keyword evidence="5" id="KW-0645">Protease</keyword>
<sequence length="507" mass="54278" precursor="true">MGRAWSSRSARRLSAWGLLAVLAVATQGRAYQLSADFDTGSLDVGGSTIVGDVITLAGRDNFNPGDWKWLHFRLDDAGGQRPAFQIDDDFANGGSNLNDHEMVYSYDGQSWEFFDYNQRSSAQGRYAFYNDGPFTSDTVFVAYGLPYTVGRAEQLVSGLASSPWVRPTASGDASFAIGASPGGVDDLGRSIPSHPIRAFGLSDPDGAAERVSVVLASGVHANEGLGNLVLEGLVDYLAGDSLQAGLLRKVADFAVYPLINPDGRYAGMNRSTVARPADDPNRFWSSPGYGGHAELQVVGDAMLADTGAEADYVIDFHSTVVGKSGHFAYVHPAMQGDPLWQSLLALEPAIDTRNASLIDDTLAKFGRDELGAGFSITFETQFIAGENEDRFLGIGQSFALAMFQTLFTLGDLNLDGVFDRDDWLLQIAHAETELAAFSAADAYLRGDLDGDGANGIADFALFKSLYEQAHGPGAFARMLAVPEPSAAILSSLALMRIATLSRRHPRC</sequence>
<dbReference type="Gene3D" id="2.60.40.3120">
    <property type="match status" value="1"/>
</dbReference>
<name>A0A5C5V7Z6_9BACT</name>
<dbReference type="GO" id="GO:0006508">
    <property type="term" value="P:proteolysis"/>
    <property type="evidence" value="ECO:0007669"/>
    <property type="project" value="InterPro"/>
</dbReference>
<evidence type="ECO:0000313" key="6">
    <source>
        <dbReference type="Proteomes" id="UP000316714"/>
    </source>
</evidence>
<keyword evidence="6" id="KW-1185">Reference proteome</keyword>
<protein>
    <submittedName>
        <fullName evidence="5">Zinc carboxypeptidase</fullName>
    </submittedName>
</protein>
<dbReference type="Proteomes" id="UP000316714">
    <property type="component" value="Unassembled WGS sequence"/>
</dbReference>
<dbReference type="SUPFAM" id="SSF53187">
    <property type="entry name" value="Zn-dependent exopeptidases"/>
    <property type="match status" value="1"/>
</dbReference>
<feature type="active site" description="Proton donor/acceptor" evidence="2">
    <location>
        <position position="379"/>
    </location>
</feature>
<evidence type="ECO:0000259" key="4">
    <source>
        <dbReference type="PROSITE" id="PS52035"/>
    </source>
</evidence>
<reference evidence="5 6" key="1">
    <citation type="submission" date="2019-02" db="EMBL/GenBank/DDBJ databases">
        <title>Deep-cultivation of Planctomycetes and their phenomic and genomic characterization uncovers novel biology.</title>
        <authorList>
            <person name="Wiegand S."/>
            <person name="Jogler M."/>
            <person name="Boedeker C."/>
            <person name="Pinto D."/>
            <person name="Vollmers J."/>
            <person name="Rivas-Marin E."/>
            <person name="Kohn T."/>
            <person name="Peeters S.H."/>
            <person name="Heuer A."/>
            <person name="Rast P."/>
            <person name="Oberbeckmann S."/>
            <person name="Bunk B."/>
            <person name="Jeske O."/>
            <person name="Meyerdierks A."/>
            <person name="Storesund J.E."/>
            <person name="Kallscheuer N."/>
            <person name="Luecker S."/>
            <person name="Lage O.M."/>
            <person name="Pohl T."/>
            <person name="Merkel B.J."/>
            <person name="Hornburger P."/>
            <person name="Mueller R.-W."/>
            <person name="Bruemmer F."/>
            <person name="Labrenz M."/>
            <person name="Spormann A.M."/>
            <person name="Op Den Camp H."/>
            <person name="Overmann J."/>
            <person name="Amann R."/>
            <person name="Jetten M.S.M."/>
            <person name="Mascher T."/>
            <person name="Medema M.H."/>
            <person name="Devos D.P."/>
            <person name="Kaster A.-K."/>
            <person name="Ovreas L."/>
            <person name="Rohde M."/>
            <person name="Galperin M.Y."/>
            <person name="Jogler C."/>
        </authorList>
    </citation>
    <scope>NUCLEOTIDE SEQUENCE [LARGE SCALE GENOMIC DNA]</scope>
    <source>
        <strain evidence="5 6">KOR34</strain>
    </source>
</reference>
<feature type="domain" description="Peptidase M14" evidence="4">
    <location>
        <begin position="154"/>
        <end position="406"/>
    </location>
</feature>
<evidence type="ECO:0000313" key="5">
    <source>
        <dbReference type="EMBL" id="TWT33957.1"/>
    </source>
</evidence>
<dbReference type="GO" id="GO:0000272">
    <property type="term" value="P:polysaccharide catabolic process"/>
    <property type="evidence" value="ECO:0007669"/>
    <property type="project" value="InterPro"/>
</dbReference>
<accession>A0A5C5V7Z6</accession>
<organism evidence="5 6">
    <name type="scientific">Posidoniimonas corsicana</name>
    <dbReference type="NCBI Taxonomy" id="1938618"/>
    <lineage>
        <taxon>Bacteria</taxon>
        <taxon>Pseudomonadati</taxon>
        <taxon>Planctomycetota</taxon>
        <taxon>Planctomycetia</taxon>
        <taxon>Pirellulales</taxon>
        <taxon>Lacipirellulaceae</taxon>
        <taxon>Posidoniimonas</taxon>
    </lineage>
</organism>
<comment type="similarity">
    <text evidence="2">Belongs to the peptidase M14 family.</text>
</comment>
<dbReference type="EMBL" id="SIHJ01000002">
    <property type="protein sequence ID" value="TWT33957.1"/>
    <property type="molecule type" value="Genomic_DNA"/>
</dbReference>
<proteinExistence type="inferred from homology"/>
<feature type="signal peptide" evidence="3">
    <location>
        <begin position="1"/>
        <end position="30"/>
    </location>
</feature>
<feature type="chain" id="PRO_5023066904" evidence="3">
    <location>
        <begin position="31"/>
        <end position="507"/>
    </location>
</feature>
<dbReference type="RefSeq" id="WP_197531577.1">
    <property type="nucleotide sequence ID" value="NZ_SIHJ01000002.1"/>
</dbReference>
<gene>
    <name evidence="5" type="ORF">KOR34_37930</name>
</gene>
<dbReference type="GO" id="GO:0008270">
    <property type="term" value="F:zinc ion binding"/>
    <property type="evidence" value="ECO:0007669"/>
    <property type="project" value="InterPro"/>
</dbReference>